<name>A0A4D7ALM0_9FIRM</name>
<keyword evidence="3" id="KW-1185">Reference proteome</keyword>
<reference evidence="3" key="1">
    <citation type="submission" date="2018-12" db="EMBL/GenBank/DDBJ databases">
        <title>Dusodibacter welbiota gen. nov., sp. nov., isolated from human faeces and emended description of the Oscillibacter genus.</title>
        <authorList>
            <person name="Le Roy T."/>
            <person name="Van der Smissen P."/>
            <person name="Delzenne N."/>
            <person name="Muccioli G."/>
            <person name="Collet J.F."/>
            <person name="Cani P.D."/>
        </authorList>
    </citation>
    <scope>NUCLEOTIDE SEQUENCE [LARGE SCALE GENOMIC DNA]</scope>
    <source>
        <strain evidence="3">J115</strain>
    </source>
</reference>
<dbReference type="AlphaFoldDB" id="A0A4D7ALM0"/>
<dbReference type="RefSeq" id="WP_136891619.1">
    <property type="nucleotide sequence ID" value="NZ_CP034413.3"/>
</dbReference>
<dbReference type="Gene3D" id="1.20.1090.10">
    <property type="entry name" value="Dehydroquinate synthase-like - alpha domain"/>
    <property type="match status" value="1"/>
</dbReference>
<protein>
    <submittedName>
        <fullName evidence="2">Uncharacterized protein</fullName>
    </submittedName>
</protein>
<dbReference type="KEGG" id="obj:EIO64_15600"/>
<evidence type="ECO:0000313" key="2">
    <source>
        <dbReference type="EMBL" id="QCI60454.1"/>
    </source>
</evidence>
<proteinExistence type="predicted"/>
<dbReference type="GeneID" id="89522672"/>
<evidence type="ECO:0000256" key="1">
    <source>
        <dbReference type="SAM" id="MobiDB-lite"/>
    </source>
</evidence>
<feature type="region of interest" description="Disordered" evidence="1">
    <location>
        <begin position="1"/>
        <end position="21"/>
    </location>
</feature>
<sequence>MPALEKQQPRRGASGHRGYMVGHPLPENGYAATFAGERKICTSATDNIIEVSTHPSGVGFERGILAVTHSIRKCYALIPELHRILHGKLIPFCTIVQSVPKNAPKAEIADALLTADTAGSIFKNR</sequence>
<evidence type="ECO:0000313" key="3">
    <source>
        <dbReference type="Proteomes" id="UP000298642"/>
    </source>
</evidence>
<dbReference type="Proteomes" id="UP000298642">
    <property type="component" value="Chromosome"/>
</dbReference>
<organism evidence="2 3">
    <name type="scientific">Dysosmobacter welbionis</name>
    <dbReference type="NCBI Taxonomy" id="2093857"/>
    <lineage>
        <taxon>Bacteria</taxon>
        <taxon>Bacillati</taxon>
        <taxon>Bacillota</taxon>
        <taxon>Clostridia</taxon>
        <taxon>Eubacteriales</taxon>
        <taxon>Oscillospiraceae</taxon>
        <taxon>Dysosmobacter</taxon>
    </lineage>
</organism>
<dbReference type="EMBL" id="CP034413">
    <property type="protein sequence ID" value="QCI60454.1"/>
    <property type="molecule type" value="Genomic_DNA"/>
</dbReference>
<gene>
    <name evidence="2" type="ORF">EIO64_15600</name>
</gene>
<accession>A0A4D7ALM0</accession>